<feature type="transmembrane region" description="Helical" evidence="2">
    <location>
        <begin position="70"/>
        <end position="93"/>
    </location>
</feature>
<evidence type="ECO:0000313" key="3">
    <source>
        <dbReference type="EMBL" id="EEP20980.1"/>
    </source>
</evidence>
<accession>C4FDE9</accession>
<dbReference type="PANTHER" id="PTHR48125">
    <property type="entry name" value="LP07818P1"/>
    <property type="match status" value="1"/>
</dbReference>
<feature type="transmembrane region" description="Helical" evidence="2">
    <location>
        <begin position="316"/>
        <end position="334"/>
    </location>
</feature>
<feature type="transmembrane region" description="Helical" evidence="2">
    <location>
        <begin position="237"/>
        <end position="260"/>
    </location>
</feature>
<dbReference type="eggNOG" id="COG3087">
    <property type="taxonomic scope" value="Bacteria"/>
</dbReference>
<sequence>MPDAPAASAAPVALQNQPTQQFQTAPAAPQEQPTQQFPTAAPAAPAPQQTATNPTVAALTKTESIATMGAGLGIGLAAALVLALLGSIAFFFAGDNLEGTLSDIPGMSSVSNMLTDSGGDYNTPNILQIVITVLVMGISGSLNMTTGASGFSDYSDNGTHLCLPVGLPGIALMLGAAFGIYMLARKHAVHFKWTGVIGSGIVGLLSGLVIVVLAAALPLSAGGSYGPFSASVSLSGASFRTFFMAFVLAGLGALAGYALAQYAPDSGNVFTAGWRWAHRVRGFVRTFVEAVAMYGALFLVLGLIALIAVAASAGNVLAGVLLIPLLLPALPFILHSMASLGGISAAFSGSGSGITFTLFKLTGHFQYAWALWLCFVLFVVATLYIALRASARNMYDQYYAKWENTWKAPVAMMAFWLVVEFAFTSFAAYYDSYKVSLTVPLWYCFVAGIWMFAIEALALSFGPTVITSLPGLWRMFVGGTVQQTPQNVVDYVKACDPQFGMPKAVRTATAVPTVQMQQTMAQPASAQPAPTQPAPTQTVAPTAPVAPTASAPQPIAAPASPAPAPVAPAEPAVEQKPLSPKAKKTIMIGGIVAIAIIALGIIYGVLSSTVFSAKSVAESYVSALAGGDYDKASSIADPQIGKDQRKLLSNSVAKVDSATISNPHVDSVKTSNGTTTVAVSYTLDGTTINETLSLNKSGTRFLIFPNWQITTPLVKSVNVTVPDCAEALTVNKVAVTAKNAEKNGNVWRLRLYPGMYSIAAKSTDYISGESTTFRTGKQNESTVEVTVKATSKLESDLEGALNAKLDKCAESTKASPASCPFGYNIYDDDEYRNFAWSISKYPEINDIDLENGSFTTKSGKAKLTYEWQIGDEWKPSDTSDTFHANGSFAIKDGKVTITFDDDGYYY</sequence>
<keyword evidence="2" id="KW-0472">Membrane</keyword>
<feature type="transmembrane region" description="Helical" evidence="2">
    <location>
        <begin position="408"/>
        <end position="428"/>
    </location>
</feature>
<keyword evidence="2" id="KW-0812">Transmembrane</keyword>
<evidence type="ECO:0000313" key="4">
    <source>
        <dbReference type="Proteomes" id="UP000006408"/>
    </source>
</evidence>
<gene>
    <name evidence="3" type="ORF">BIFANG_02332</name>
</gene>
<keyword evidence="2" id="KW-1133">Transmembrane helix</keyword>
<organism evidence="3 4">
    <name type="scientific">Bifidobacterium angulatum DSM 20098 = JCM 7096</name>
    <dbReference type="NCBI Taxonomy" id="518635"/>
    <lineage>
        <taxon>Bacteria</taxon>
        <taxon>Bacillati</taxon>
        <taxon>Actinomycetota</taxon>
        <taxon>Actinomycetes</taxon>
        <taxon>Bifidobacteriales</taxon>
        <taxon>Bifidobacteriaceae</taxon>
        <taxon>Bifidobacterium</taxon>
    </lineage>
</organism>
<dbReference type="PANTHER" id="PTHR48125:SF12">
    <property type="entry name" value="AT HOOK TRANSCRIPTION FACTOR FAMILY-RELATED"/>
    <property type="match status" value="1"/>
</dbReference>
<feature type="transmembrane region" description="Helical" evidence="2">
    <location>
        <begin position="440"/>
        <end position="466"/>
    </location>
</feature>
<dbReference type="Proteomes" id="UP000006408">
    <property type="component" value="Unassembled WGS sequence"/>
</dbReference>
<feature type="region of interest" description="Disordered" evidence="1">
    <location>
        <begin position="519"/>
        <end position="579"/>
    </location>
</feature>
<dbReference type="EMBL" id="ABYS02000004">
    <property type="protein sequence ID" value="EEP20980.1"/>
    <property type="molecule type" value="Genomic_DNA"/>
</dbReference>
<feature type="transmembrane region" description="Helical" evidence="2">
    <location>
        <begin position="287"/>
        <end position="310"/>
    </location>
</feature>
<feature type="transmembrane region" description="Helical" evidence="2">
    <location>
        <begin position="196"/>
        <end position="217"/>
    </location>
</feature>
<feature type="transmembrane region" description="Helical" evidence="2">
    <location>
        <begin position="165"/>
        <end position="184"/>
    </location>
</feature>
<protein>
    <recommendedName>
        <fullName evidence="5">Heme utilization protein</fullName>
    </recommendedName>
</protein>
<feature type="region of interest" description="Disordered" evidence="1">
    <location>
        <begin position="1"/>
        <end position="55"/>
    </location>
</feature>
<proteinExistence type="predicted"/>
<reference evidence="3" key="1">
    <citation type="submission" date="2009-04" db="EMBL/GenBank/DDBJ databases">
        <authorList>
            <person name="Weinstock G."/>
            <person name="Sodergren E."/>
            <person name="Clifton S."/>
            <person name="Fulton L."/>
            <person name="Fulton B."/>
            <person name="Courtney L."/>
            <person name="Fronick C."/>
            <person name="Harrison M."/>
            <person name="Strong C."/>
            <person name="Farmer C."/>
            <person name="Delahaunty K."/>
            <person name="Markovic C."/>
            <person name="Hall O."/>
            <person name="Minx P."/>
            <person name="Tomlinson C."/>
            <person name="Mitreva M."/>
            <person name="Nelson J."/>
            <person name="Hou S."/>
            <person name="Wollam A."/>
            <person name="Pepin K.H."/>
            <person name="Johnson M."/>
            <person name="Bhonagiri V."/>
            <person name="Nash W.E."/>
            <person name="Warren W."/>
            <person name="Chinwalla A."/>
            <person name="Mardis E.R."/>
            <person name="Wilson R.K."/>
        </authorList>
    </citation>
    <scope>NUCLEOTIDE SEQUENCE [LARGE SCALE GENOMIC DNA]</scope>
    <source>
        <strain evidence="3">DSM 20098</strain>
    </source>
</reference>
<evidence type="ECO:0000256" key="1">
    <source>
        <dbReference type="SAM" id="MobiDB-lite"/>
    </source>
</evidence>
<evidence type="ECO:0000256" key="2">
    <source>
        <dbReference type="SAM" id="Phobius"/>
    </source>
</evidence>
<dbReference type="STRING" id="1683.Bang102_002395"/>
<comment type="caution">
    <text evidence="3">The sequence shown here is derived from an EMBL/GenBank/DDBJ whole genome shotgun (WGS) entry which is preliminary data.</text>
</comment>
<feature type="transmembrane region" description="Helical" evidence="2">
    <location>
        <begin position="586"/>
        <end position="606"/>
    </location>
</feature>
<dbReference type="PATRIC" id="fig|518635.7.peg.305"/>
<name>C4FDE9_9BIFI</name>
<feature type="transmembrane region" description="Helical" evidence="2">
    <location>
        <begin position="367"/>
        <end position="387"/>
    </location>
</feature>
<dbReference type="AlphaFoldDB" id="C4FDE9"/>
<keyword evidence="4" id="KW-1185">Reference proteome</keyword>
<dbReference type="HOGENOM" id="CLU_285402_0_0_11"/>
<evidence type="ECO:0008006" key="5">
    <source>
        <dbReference type="Google" id="ProtNLM"/>
    </source>
</evidence>
<feature type="compositionally biased region" description="Low complexity" evidence="1">
    <location>
        <begin position="519"/>
        <end position="559"/>
    </location>
</feature>